<evidence type="ECO:0000256" key="9">
    <source>
        <dbReference type="ARBA" id="ARBA00022833"/>
    </source>
</evidence>
<accession>A0A8T2SR97</accession>
<dbReference type="GO" id="GO:0005783">
    <property type="term" value="C:endoplasmic reticulum"/>
    <property type="evidence" value="ECO:0007669"/>
    <property type="project" value="InterPro"/>
</dbReference>
<comment type="catalytic activity">
    <reaction evidence="1">
        <text>S-ubiquitinyl-[E2 ubiquitin-conjugating enzyme]-L-cysteine + [acceptor protein]-L-lysine = [E2 ubiquitin-conjugating enzyme]-L-cysteine + N(6)-ubiquitinyl-[acceptor protein]-L-lysine.</text>
        <dbReference type="EC" id="2.3.2.27"/>
    </reaction>
</comment>
<dbReference type="Proteomes" id="UP000825935">
    <property type="component" value="Chromosome 18"/>
</dbReference>
<evidence type="ECO:0000259" key="12">
    <source>
        <dbReference type="PROSITE" id="PS50089"/>
    </source>
</evidence>
<evidence type="ECO:0000256" key="4">
    <source>
        <dbReference type="ARBA" id="ARBA00012483"/>
    </source>
</evidence>
<sequence length="177" mass="19697">MYRKSFPRSSSPADLTIFCCNICEGLCEDPVMTFCGHIFCWPCLYVSTWQHSFPFGCIQLCPVCKHDVGDGIIPIYSCGKSFDPQFFAEKFAGIQIPCRPSPPPLTRGSDALFQGPALYCGTRNAHRSLRTVRDGSARNEIVNPGHSDIVILYRLLSPSCRCSLLMLGMPSVYKEDT</sequence>
<dbReference type="EC" id="2.3.2.27" evidence="4"/>
<comment type="subcellular location">
    <subcellularLocation>
        <location evidence="2">Endomembrane system</location>
    </subcellularLocation>
</comment>
<dbReference type="EMBL" id="CM035423">
    <property type="protein sequence ID" value="KAH7365772.1"/>
    <property type="molecule type" value="Genomic_DNA"/>
</dbReference>
<dbReference type="AlphaFoldDB" id="A0A8T2SR97"/>
<evidence type="ECO:0000256" key="2">
    <source>
        <dbReference type="ARBA" id="ARBA00004308"/>
    </source>
</evidence>
<keyword evidence="10" id="KW-0472">Membrane</keyword>
<keyword evidence="14" id="KW-1185">Reference proteome</keyword>
<evidence type="ECO:0000313" key="13">
    <source>
        <dbReference type="EMBL" id="KAH7365772.1"/>
    </source>
</evidence>
<dbReference type="GO" id="GO:0008270">
    <property type="term" value="F:zinc ion binding"/>
    <property type="evidence" value="ECO:0007669"/>
    <property type="project" value="UniProtKB-KW"/>
</dbReference>
<evidence type="ECO:0000256" key="5">
    <source>
        <dbReference type="ARBA" id="ARBA00022679"/>
    </source>
</evidence>
<dbReference type="GO" id="GO:0061630">
    <property type="term" value="F:ubiquitin protein ligase activity"/>
    <property type="evidence" value="ECO:0007669"/>
    <property type="project" value="UniProtKB-EC"/>
</dbReference>
<proteinExistence type="predicted"/>
<evidence type="ECO:0000256" key="7">
    <source>
        <dbReference type="ARBA" id="ARBA00022771"/>
    </source>
</evidence>
<dbReference type="InterPro" id="IPR018957">
    <property type="entry name" value="Znf_C3HC4_RING-type"/>
</dbReference>
<keyword evidence="9" id="KW-0862">Zinc</keyword>
<reference evidence="13" key="1">
    <citation type="submission" date="2021-08" db="EMBL/GenBank/DDBJ databases">
        <title>WGS assembly of Ceratopteris richardii.</title>
        <authorList>
            <person name="Marchant D.B."/>
            <person name="Chen G."/>
            <person name="Jenkins J."/>
            <person name="Shu S."/>
            <person name="Leebens-Mack J."/>
            <person name="Grimwood J."/>
            <person name="Schmutz J."/>
            <person name="Soltis P."/>
            <person name="Soltis D."/>
            <person name="Chen Z.-H."/>
        </authorList>
    </citation>
    <scope>NUCLEOTIDE SEQUENCE</scope>
    <source>
        <strain evidence="13">Whitten #5841</strain>
        <tissue evidence="13">Leaf</tissue>
    </source>
</reference>
<protein>
    <recommendedName>
        <fullName evidence="4">RING-type E3 ubiquitin transferase</fullName>
        <ecNumber evidence="4">2.3.2.27</ecNumber>
    </recommendedName>
</protein>
<evidence type="ECO:0000256" key="1">
    <source>
        <dbReference type="ARBA" id="ARBA00000900"/>
    </source>
</evidence>
<keyword evidence="5" id="KW-0808">Transferase</keyword>
<keyword evidence="8" id="KW-0833">Ubl conjugation pathway</keyword>
<feature type="domain" description="RING-type" evidence="12">
    <location>
        <begin position="20"/>
        <end position="65"/>
    </location>
</feature>
<dbReference type="SMART" id="SM00184">
    <property type="entry name" value="RING"/>
    <property type="match status" value="1"/>
</dbReference>
<evidence type="ECO:0000256" key="11">
    <source>
        <dbReference type="PROSITE-ProRule" id="PRU00175"/>
    </source>
</evidence>
<dbReference type="GO" id="GO:0006511">
    <property type="term" value="P:ubiquitin-dependent protein catabolic process"/>
    <property type="evidence" value="ECO:0007669"/>
    <property type="project" value="InterPro"/>
</dbReference>
<dbReference type="SUPFAM" id="SSF57850">
    <property type="entry name" value="RING/U-box"/>
    <property type="match status" value="1"/>
</dbReference>
<organism evidence="13 14">
    <name type="scientific">Ceratopteris richardii</name>
    <name type="common">Triangle waterfern</name>
    <dbReference type="NCBI Taxonomy" id="49495"/>
    <lineage>
        <taxon>Eukaryota</taxon>
        <taxon>Viridiplantae</taxon>
        <taxon>Streptophyta</taxon>
        <taxon>Embryophyta</taxon>
        <taxon>Tracheophyta</taxon>
        <taxon>Polypodiopsida</taxon>
        <taxon>Polypodiidae</taxon>
        <taxon>Polypodiales</taxon>
        <taxon>Pteridineae</taxon>
        <taxon>Pteridaceae</taxon>
        <taxon>Parkerioideae</taxon>
        <taxon>Ceratopteris</taxon>
    </lineage>
</organism>
<dbReference type="InterPro" id="IPR045103">
    <property type="entry name" value="RNF5/RNF185-like"/>
</dbReference>
<evidence type="ECO:0000313" key="14">
    <source>
        <dbReference type="Proteomes" id="UP000825935"/>
    </source>
</evidence>
<evidence type="ECO:0000256" key="3">
    <source>
        <dbReference type="ARBA" id="ARBA00004906"/>
    </source>
</evidence>
<comment type="pathway">
    <text evidence="3">Protein modification; protein ubiquitination.</text>
</comment>
<name>A0A8T2SR97_CERRI</name>
<dbReference type="InterPro" id="IPR017907">
    <property type="entry name" value="Znf_RING_CS"/>
</dbReference>
<dbReference type="Pfam" id="PF00097">
    <property type="entry name" value="zf-C3HC4"/>
    <property type="match status" value="1"/>
</dbReference>
<dbReference type="PROSITE" id="PS00518">
    <property type="entry name" value="ZF_RING_1"/>
    <property type="match status" value="1"/>
</dbReference>
<gene>
    <name evidence="13" type="ORF">KP509_18G045100</name>
</gene>
<keyword evidence="7 11" id="KW-0863">Zinc-finger</keyword>
<keyword evidence="6" id="KW-0479">Metal-binding</keyword>
<evidence type="ECO:0000256" key="8">
    <source>
        <dbReference type="ARBA" id="ARBA00022786"/>
    </source>
</evidence>
<dbReference type="Gene3D" id="3.30.40.10">
    <property type="entry name" value="Zinc/RING finger domain, C3HC4 (zinc finger)"/>
    <property type="match status" value="1"/>
</dbReference>
<evidence type="ECO:0000256" key="6">
    <source>
        <dbReference type="ARBA" id="ARBA00022723"/>
    </source>
</evidence>
<dbReference type="OrthoDB" id="6270329at2759"/>
<dbReference type="PANTHER" id="PTHR12313">
    <property type="entry name" value="E3 UBIQUITIN-PROTEIN LIGASE RNF5-RELATED"/>
    <property type="match status" value="1"/>
</dbReference>
<dbReference type="InterPro" id="IPR001841">
    <property type="entry name" value="Znf_RING"/>
</dbReference>
<evidence type="ECO:0000256" key="10">
    <source>
        <dbReference type="ARBA" id="ARBA00023136"/>
    </source>
</evidence>
<dbReference type="InterPro" id="IPR013083">
    <property type="entry name" value="Znf_RING/FYVE/PHD"/>
</dbReference>
<dbReference type="PROSITE" id="PS50089">
    <property type="entry name" value="ZF_RING_2"/>
    <property type="match status" value="1"/>
</dbReference>
<comment type="caution">
    <text evidence="13">The sequence shown here is derived from an EMBL/GenBank/DDBJ whole genome shotgun (WGS) entry which is preliminary data.</text>
</comment>